<organism evidence="6 7">
    <name type="scientific">Gottfriedia endophytica</name>
    <dbReference type="NCBI Taxonomy" id="2820819"/>
    <lineage>
        <taxon>Bacteria</taxon>
        <taxon>Bacillati</taxon>
        <taxon>Bacillota</taxon>
        <taxon>Bacilli</taxon>
        <taxon>Bacillales</taxon>
        <taxon>Bacillaceae</taxon>
        <taxon>Gottfriedia</taxon>
    </lineage>
</organism>
<protein>
    <submittedName>
        <fullName evidence="6">DoxX family membrane protein</fullName>
    </submittedName>
</protein>
<keyword evidence="7" id="KW-1185">Reference proteome</keyword>
<dbReference type="Pfam" id="PF07681">
    <property type="entry name" value="DoxX"/>
    <property type="match status" value="1"/>
</dbReference>
<keyword evidence="3 5" id="KW-1133">Transmembrane helix</keyword>
<dbReference type="Proteomes" id="UP000682134">
    <property type="component" value="Unassembled WGS sequence"/>
</dbReference>
<comment type="caution">
    <text evidence="6">The sequence shown here is derived from an EMBL/GenBank/DDBJ whole genome shotgun (WGS) entry which is preliminary data.</text>
</comment>
<proteinExistence type="predicted"/>
<keyword evidence="2 5" id="KW-0812">Transmembrane</keyword>
<feature type="transmembrane region" description="Helical" evidence="5">
    <location>
        <begin position="103"/>
        <end position="130"/>
    </location>
</feature>
<evidence type="ECO:0000256" key="2">
    <source>
        <dbReference type="ARBA" id="ARBA00022692"/>
    </source>
</evidence>
<dbReference type="AlphaFoldDB" id="A0A940SF57"/>
<comment type="subcellular location">
    <subcellularLocation>
        <location evidence="1">Membrane</location>
        <topology evidence="1">Multi-pass membrane protein</topology>
    </subcellularLocation>
</comment>
<dbReference type="PANTHER" id="PTHR39157">
    <property type="entry name" value="INTEGRAL MEMBRANE PROTEIN-RELATED"/>
    <property type="match status" value="1"/>
</dbReference>
<accession>A0A940SF57</accession>
<evidence type="ECO:0000256" key="3">
    <source>
        <dbReference type="ARBA" id="ARBA00022989"/>
    </source>
</evidence>
<feature type="transmembrane region" description="Helical" evidence="5">
    <location>
        <begin position="150"/>
        <end position="170"/>
    </location>
</feature>
<sequence>MVNSNVVEHEIVVRENPVSRFLFNSSKSAWIWLIVRLYLGYEWLSAGWDKVNSEVWTGSKAGMVVKGFTEGALAKASANTPHPDVSGWYADFLKNIVLPHTKLFSYLVAYGEVLVGLGLILGLLTGFAAFFGSLMNVCYLFAGTVSTNPLLFILATWLVLAWKIAGWYGLDRWALPFLGTPWEKIHKKETSTATDQNAT</sequence>
<reference evidence="6" key="1">
    <citation type="submission" date="2021-04" db="EMBL/GenBank/DDBJ databases">
        <title>Genome seq and assembly of Bacillus sp.</title>
        <authorList>
            <person name="Chhetri G."/>
        </authorList>
    </citation>
    <scope>NUCLEOTIDE SEQUENCE</scope>
    <source>
        <strain evidence="6">RG28</strain>
    </source>
</reference>
<evidence type="ECO:0000313" key="7">
    <source>
        <dbReference type="Proteomes" id="UP000682134"/>
    </source>
</evidence>
<dbReference type="RefSeq" id="WP_209401165.1">
    <property type="nucleotide sequence ID" value="NZ_JAGIYQ010000001.1"/>
</dbReference>
<dbReference type="EMBL" id="JAGIYQ010000001">
    <property type="protein sequence ID" value="MBP0723617.1"/>
    <property type="molecule type" value="Genomic_DNA"/>
</dbReference>
<gene>
    <name evidence="6" type="ORF">J5Y03_00280</name>
</gene>
<evidence type="ECO:0000256" key="4">
    <source>
        <dbReference type="ARBA" id="ARBA00023136"/>
    </source>
</evidence>
<dbReference type="PANTHER" id="PTHR39157:SF1">
    <property type="entry name" value="DOXX FAMILY PROTEIN"/>
    <property type="match status" value="1"/>
</dbReference>
<dbReference type="InterPro" id="IPR032808">
    <property type="entry name" value="DoxX"/>
</dbReference>
<name>A0A940SF57_9BACI</name>
<evidence type="ECO:0000256" key="1">
    <source>
        <dbReference type="ARBA" id="ARBA00004141"/>
    </source>
</evidence>
<dbReference type="GO" id="GO:0016020">
    <property type="term" value="C:membrane"/>
    <property type="evidence" value="ECO:0007669"/>
    <property type="project" value="UniProtKB-SubCell"/>
</dbReference>
<keyword evidence="4 5" id="KW-0472">Membrane</keyword>
<evidence type="ECO:0000256" key="5">
    <source>
        <dbReference type="SAM" id="Phobius"/>
    </source>
</evidence>
<evidence type="ECO:0000313" key="6">
    <source>
        <dbReference type="EMBL" id="MBP0723617.1"/>
    </source>
</evidence>